<dbReference type="Pfam" id="PF01832">
    <property type="entry name" value="Glucosaminidase"/>
    <property type="match status" value="1"/>
</dbReference>
<dbReference type="Proteomes" id="UP000386847">
    <property type="component" value="Chromosome"/>
</dbReference>
<dbReference type="PANTHER" id="PTHR33308">
    <property type="entry name" value="PEPTIDOGLYCAN HYDROLASE FLGJ"/>
    <property type="match status" value="1"/>
</dbReference>
<dbReference type="InterPro" id="IPR051056">
    <property type="entry name" value="Glycosyl_Hydrolase_73"/>
</dbReference>
<evidence type="ECO:0000256" key="3">
    <source>
        <dbReference type="SAM" id="Phobius"/>
    </source>
</evidence>
<gene>
    <name evidence="5" type="ORF">Rai3103_14340</name>
</gene>
<evidence type="ECO:0000313" key="6">
    <source>
        <dbReference type="Proteomes" id="UP000386847"/>
    </source>
</evidence>
<protein>
    <recommendedName>
        <fullName evidence="4">Mannosyl-glycoprotein endo-beta-N-acetylglucosamidase-like domain-containing protein</fullName>
    </recommendedName>
</protein>
<keyword evidence="1" id="KW-0378">Hydrolase</keyword>
<sequence length="540" mass="55039">MPGSCRLSHRDGVERTLRVILTAVASVLLVFGGAIFSPYARAVAPSTYIKQTVDAAQGVQRQYKVPASVALAQSILESGWGDSSLSRTYHNYFGIKCTSQKSPFQQGCVSLQTKEYSSSGTSMTIVDGFRTYATTADSFSDYGLLLSSLSRYRAAFSHTDDPNQFIRDIAAGGYATDPQYADLVIRIMQQYNLYQYDKISVSPPTAAAVANVTSTAPTVTASTAPATTKASTPATATPSPATTTSSPSRATATATAAPSTAPSHAPTISASAAASTAPTATAVSTDKKAGLDSVIWVINPQTDRVYFSGPVYDGSGKLLANASFQVVDTTGATLGTVTTDAQGRLDDSLQLPANWAKIPNFEVTIRIQGSTTTTYTEGSTTLPAGNTAGAQSGALTGADPTVASARDTGLDRDHQLPTTTSPSASSHATSTATPTSHSATPIWPAGRGTPSASGSVSASASASATPSPSPSGSTTAVPTTPAATTGGGSPLVDRAANAITARLPRTGGPAAIIGLLGLGTLAAGATLLHSSRRLAPRDQD</sequence>
<feature type="region of interest" description="Disordered" evidence="2">
    <location>
        <begin position="374"/>
        <end position="491"/>
    </location>
</feature>
<evidence type="ECO:0000256" key="2">
    <source>
        <dbReference type="SAM" id="MobiDB-lite"/>
    </source>
</evidence>
<feature type="domain" description="Mannosyl-glycoprotein endo-beta-N-acetylglucosamidase-like" evidence="4">
    <location>
        <begin position="38"/>
        <end position="197"/>
    </location>
</feature>
<feature type="compositionally biased region" description="Low complexity" evidence="2">
    <location>
        <begin position="448"/>
        <end position="484"/>
    </location>
</feature>
<dbReference type="GO" id="GO:0004040">
    <property type="term" value="F:amidase activity"/>
    <property type="evidence" value="ECO:0007669"/>
    <property type="project" value="InterPro"/>
</dbReference>
<organism evidence="5 6">
    <name type="scientific">Raineyella fluvialis</name>
    <dbReference type="NCBI Taxonomy" id="2662261"/>
    <lineage>
        <taxon>Bacteria</taxon>
        <taxon>Bacillati</taxon>
        <taxon>Actinomycetota</taxon>
        <taxon>Actinomycetes</taxon>
        <taxon>Propionibacteriales</taxon>
        <taxon>Propionibacteriaceae</taxon>
        <taxon>Raineyella</taxon>
    </lineage>
</organism>
<evidence type="ECO:0000313" key="5">
    <source>
        <dbReference type="EMBL" id="QGF24614.1"/>
    </source>
</evidence>
<dbReference type="EMBL" id="CP045725">
    <property type="protein sequence ID" value="QGF24614.1"/>
    <property type="molecule type" value="Genomic_DNA"/>
</dbReference>
<keyword evidence="3" id="KW-1133">Transmembrane helix</keyword>
<dbReference type="SMART" id="SM00047">
    <property type="entry name" value="LYZ2"/>
    <property type="match status" value="1"/>
</dbReference>
<dbReference type="Gene3D" id="1.10.530.10">
    <property type="match status" value="1"/>
</dbReference>
<proteinExistence type="predicted"/>
<dbReference type="AlphaFoldDB" id="A0A5Q2FGF7"/>
<keyword evidence="3" id="KW-0812">Transmembrane</keyword>
<feature type="compositionally biased region" description="Polar residues" evidence="2">
    <location>
        <begin position="382"/>
        <end position="394"/>
    </location>
</feature>
<evidence type="ECO:0000256" key="1">
    <source>
        <dbReference type="ARBA" id="ARBA00022801"/>
    </source>
</evidence>
<feature type="region of interest" description="Disordered" evidence="2">
    <location>
        <begin position="218"/>
        <end position="276"/>
    </location>
</feature>
<reference evidence="5 6" key="1">
    <citation type="submission" date="2019-10" db="EMBL/GenBank/DDBJ databases">
        <title>Genomic analysis of Raineyella sp. CBA3103.</title>
        <authorList>
            <person name="Roh S.W."/>
        </authorList>
    </citation>
    <scope>NUCLEOTIDE SEQUENCE [LARGE SCALE GENOMIC DNA]</scope>
    <source>
        <strain evidence="5 6">CBA3103</strain>
    </source>
</reference>
<dbReference type="InterPro" id="IPR002901">
    <property type="entry name" value="MGlyc_endo_b_GlcNAc-like_dom"/>
</dbReference>
<accession>A0A5Q2FGF7</accession>
<dbReference type="PANTHER" id="PTHR33308:SF9">
    <property type="entry name" value="PEPTIDOGLYCAN HYDROLASE FLGJ"/>
    <property type="match status" value="1"/>
</dbReference>
<dbReference type="KEGG" id="rain:Rai3103_14340"/>
<feature type="compositionally biased region" description="Low complexity" evidence="2">
    <location>
        <begin position="417"/>
        <end position="441"/>
    </location>
</feature>
<evidence type="ECO:0000259" key="4">
    <source>
        <dbReference type="SMART" id="SM00047"/>
    </source>
</evidence>
<name>A0A5Q2FGF7_9ACTN</name>
<keyword evidence="3" id="KW-0472">Membrane</keyword>
<keyword evidence="6" id="KW-1185">Reference proteome</keyword>
<feature type="transmembrane region" description="Helical" evidence="3">
    <location>
        <begin position="20"/>
        <end position="40"/>
    </location>
</feature>
<dbReference type="PRINTS" id="PR01002">
    <property type="entry name" value="FLGFLGJ"/>
</dbReference>
<feature type="transmembrane region" description="Helical" evidence="3">
    <location>
        <begin position="510"/>
        <end position="528"/>
    </location>
</feature>